<dbReference type="Proteomes" id="UP000309061">
    <property type="component" value="Chromosome"/>
</dbReference>
<feature type="domain" description="Serine/threonine specific protein phosphatases" evidence="1">
    <location>
        <begin position="92"/>
        <end position="97"/>
    </location>
</feature>
<sequence>MISFFKHRAASRKEAGGASAPAGTRIYAIGDIHGRLDLLTRLSNRLREDMAANPCENATIVLLGDYVDRGPDSAGVIDWIMDGGLPAPYHALRGNHEATLLNFLDDVSVLEEWRRFGGLETLGSYGVDVREPMRGRAYAEAQARFREALPSAHLDFYHGAALSWSAGDYFFCHAGVKPGVPLTLQQEYDLLWIRDEFNLYRGSFEKIVVHGHTPVDAPESLPNRINVDTGAYATDVLTAVALERDERRFITS</sequence>
<accession>A0A6B8K956</accession>
<gene>
    <name evidence="2" type="ORF">H2LOC_000125</name>
</gene>
<dbReference type="CDD" id="cd00144">
    <property type="entry name" value="MPP_PPP_family"/>
    <property type="match status" value="1"/>
</dbReference>
<dbReference type="InterPro" id="IPR029052">
    <property type="entry name" value="Metallo-depent_PP-like"/>
</dbReference>
<dbReference type="KEGG" id="mhey:H2LOC_000125"/>
<name>A0A6B8K956_9HYPH</name>
<evidence type="ECO:0000259" key="1">
    <source>
        <dbReference type="PROSITE" id="PS00125"/>
    </source>
</evidence>
<dbReference type="InterPro" id="IPR006186">
    <property type="entry name" value="Ser/Thr-sp_prot-phosphatase"/>
</dbReference>
<dbReference type="GO" id="GO:0016791">
    <property type="term" value="F:phosphatase activity"/>
    <property type="evidence" value="ECO:0007669"/>
    <property type="project" value="TreeGrafter"/>
</dbReference>
<dbReference type="SUPFAM" id="SSF56300">
    <property type="entry name" value="Metallo-dependent phosphatases"/>
    <property type="match status" value="1"/>
</dbReference>
<dbReference type="PANTHER" id="PTHR42850">
    <property type="entry name" value="METALLOPHOSPHOESTERASE"/>
    <property type="match status" value="1"/>
</dbReference>
<dbReference type="GO" id="GO:0005737">
    <property type="term" value="C:cytoplasm"/>
    <property type="evidence" value="ECO:0007669"/>
    <property type="project" value="TreeGrafter"/>
</dbReference>
<proteinExistence type="predicted"/>
<dbReference type="PROSITE" id="PS00125">
    <property type="entry name" value="SER_THR_PHOSPHATASE"/>
    <property type="match status" value="1"/>
</dbReference>
<protein>
    <submittedName>
        <fullName evidence="2">Serine/threonine protein phosphatase</fullName>
    </submittedName>
</protein>
<organism evidence="2 3">
    <name type="scientific">Methylocystis heyeri</name>
    <dbReference type="NCBI Taxonomy" id="391905"/>
    <lineage>
        <taxon>Bacteria</taxon>
        <taxon>Pseudomonadati</taxon>
        <taxon>Pseudomonadota</taxon>
        <taxon>Alphaproteobacteria</taxon>
        <taxon>Hyphomicrobiales</taxon>
        <taxon>Methylocystaceae</taxon>
        <taxon>Methylocystis</taxon>
    </lineage>
</organism>
<dbReference type="GO" id="GO:0110154">
    <property type="term" value="P:RNA decapping"/>
    <property type="evidence" value="ECO:0007669"/>
    <property type="project" value="TreeGrafter"/>
</dbReference>
<keyword evidence="3" id="KW-1185">Reference proteome</keyword>
<evidence type="ECO:0000313" key="3">
    <source>
        <dbReference type="Proteomes" id="UP000309061"/>
    </source>
</evidence>
<dbReference type="GO" id="GO:0008803">
    <property type="term" value="F:bis(5'-nucleosyl)-tetraphosphatase (symmetrical) activity"/>
    <property type="evidence" value="ECO:0007669"/>
    <property type="project" value="TreeGrafter"/>
</dbReference>
<reference evidence="2 3" key="1">
    <citation type="submission" date="2019-11" db="EMBL/GenBank/DDBJ databases">
        <title>The genome sequence of Methylocystis heyeri.</title>
        <authorList>
            <person name="Oshkin I.Y."/>
            <person name="Miroshnikov K."/>
            <person name="Dedysh S.N."/>
        </authorList>
    </citation>
    <scope>NUCLEOTIDE SEQUENCE [LARGE SCALE GENOMIC DNA]</scope>
    <source>
        <strain evidence="2 3">H2</strain>
    </source>
</reference>
<dbReference type="RefSeq" id="WP_136494546.1">
    <property type="nucleotide sequence ID" value="NZ_CP046052.1"/>
</dbReference>
<dbReference type="OrthoDB" id="9807890at2"/>
<dbReference type="InterPro" id="IPR050126">
    <property type="entry name" value="Ap4A_hydrolase"/>
</dbReference>
<evidence type="ECO:0000313" key="2">
    <source>
        <dbReference type="EMBL" id="QGM44237.1"/>
    </source>
</evidence>
<dbReference type="Pfam" id="PF00149">
    <property type="entry name" value="Metallophos"/>
    <property type="match status" value="1"/>
</dbReference>
<dbReference type="InterPro" id="IPR004843">
    <property type="entry name" value="Calcineurin-like_PHP"/>
</dbReference>
<dbReference type="EMBL" id="CP046052">
    <property type="protein sequence ID" value="QGM44237.1"/>
    <property type="molecule type" value="Genomic_DNA"/>
</dbReference>
<dbReference type="AlphaFoldDB" id="A0A6B8K956"/>
<dbReference type="Gene3D" id="3.60.21.10">
    <property type="match status" value="1"/>
</dbReference>
<dbReference type="PANTHER" id="PTHR42850:SF4">
    <property type="entry name" value="ZINC-DEPENDENT ENDOPOLYPHOSPHATASE"/>
    <property type="match status" value="1"/>
</dbReference>